<proteinExistence type="predicted"/>
<sequence>MKKRGRNSGMPEECRSWGLREDLVDECNTAKIKAAG</sequence>
<dbReference type="AlphaFoldDB" id="S7TWR9"/>
<dbReference type="EMBL" id="ATHJ01000074">
    <property type="protein sequence ID" value="EPR41542.1"/>
    <property type="molecule type" value="Genomic_DNA"/>
</dbReference>
<evidence type="ECO:0000313" key="2">
    <source>
        <dbReference type="Proteomes" id="UP000014977"/>
    </source>
</evidence>
<evidence type="ECO:0000313" key="1">
    <source>
        <dbReference type="EMBL" id="EPR41542.1"/>
    </source>
</evidence>
<accession>S7TWR9</accession>
<reference evidence="1 2" key="1">
    <citation type="journal article" date="2013" name="Genome Announc.">
        <title>Draft genome sequences for three mercury-methylating, sulfate-reducing bacteria.</title>
        <authorList>
            <person name="Brown S.D."/>
            <person name="Hurt R.A.Jr."/>
            <person name="Gilmour C.C."/>
            <person name="Elias D.A."/>
        </authorList>
    </citation>
    <scope>NUCLEOTIDE SEQUENCE [LARGE SCALE GENOMIC DNA]</scope>
    <source>
        <strain evidence="1 2">DSM 2059</strain>
    </source>
</reference>
<gene>
    <name evidence="1" type="ORF">dsmv_1975</name>
</gene>
<name>S7TWR9_DESML</name>
<comment type="caution">
    <text evidence="1">The sequence shown here is derived from an EMBL/GenBank/DDBJ whole genome shotgun (WGS) entry which is preliminary data.</text>
</comment>
<organism evidence="1 2">
    <name type="scientific">Desulfococcus multivorans DSM 2059</name>
    <dbReference type="NCBI Taxonomy" id="1121405"/>
    <lineage>
        <taxon>Bacteria</taxon>
        <taxon>Pseudomonadati</taxon>
        <taxon>Thermodesulfobacteriota</taxon>
        <taxon>Desulfobacteria</taxon>
        <taxon>Desulfobacterales</taxon>
        <taxon>Desulfococcaceae</taxon>
        <taxon>Desulfococcus</taxon>
    </lineage>
</organism>
<dbReference type="Proteomes" id="UP000014977">
    <property type="component" value="Unassembled WGS sequence"/>
</dbReference>
<keyword evidence="2" id="KW-1185">Reference proteome</keyword>
<protein>
    <submittedName>
        <fullName evidence="1">Uncharacterized protein</fullName>
    </submittedName>
</protein>